<sequence length="54" mass="6153">MVVFPFSCCALRTPPWTAVQHLRTPMASRCDGPSLTKNKFNIVVDTWPTYQILN</sequence>
<protein>
    <submittedName>
        <fullName evidence="1">Uncharacterized protein</fullName>
    </submittedName>
</protein>
<proteinExistence type="predicted"/>
<evidence type="ECO:0000313" key="2">
    <source>
        <dbReference type="Proteomes" id="UP000015105"/>
    </source>
</evidence>
<accession>A0A453NE46</accession>
<reference evidence="1" key="5">
    <citation type="journal article" date="2021" name="G3 (Bethesda)">
        <title>Aegilops tauschii genome assembly Aet v5.0 features greater sequence contiguity and improved annotation.</title>
        <authorList>
            <person name="Wang L."/>
            <person name="Zhu T."/>
            <person name="Rodriguez J.C."/>
            <person name="Deal K.R."/>
            <person name="Dubcovsky J."/>
            <person name="McGuire P.E."/>
            <person name="Lux T."/>
            <person name="Spannagl M."/>
            <person name="Mayer K.F.X."/>
            <person name="Baldrich P."/>
            <person name="Meyers B.C."/>
            <person name="Huo N."/>
            <person name="Gu Y.Q."/>
            <person name="Zhou H."/>
            <person name="Devos K.M."/>
            <person name="Bennetzen J.L."/>
            <person name="Unver T."/>
            <person name="Budak H."/>
            <person name="Gulick P.J."/>
            <person name="Galiba G."/>
            <person name="Kalapos B."/>
            <person name="Nelson D.R."/>
            <person name="Li P."/>
            <person name="You F.M."/>
            <person name="Luo M.C."/>
            <person name="Dvorak J."/>
        </authorList>
    </citation>
    <scope>NUCLEOTIDE SEQUENCE [LARGE SCALE GENOMIC DNA]</scope>
    <source>
        <strain evidence="1">cv. AL8/78</strain>
    </source>
</reference>
<reference evidence="1" key="4">
    <citation type="submission" date="2019-03" db="UniProtKB">
        <authorList>
            <consortium name="EnsemblPlants"/>
        </authorList>
    </citation>
    <scope>IDENTIFICATION</scope>
</reference>
<keyword evidence="2" id="KW-1185">Reference proteome</keyword>
<dbReference type="Proteomes" id="UP000015105">
    <property type="component" value="Chromosome 6D"/>
</dbReference>
<evidence type="ECO:0000313" key="1">
    <source>
        <dbReference type="EnsemblPlants" id="AET6Gv20347600.7"/>
    </source>
</evidence>
<organism evidence="1 2">
    <name type="scientific">Aegilops tauschii subsp. strangulata</name>
    <name type="common">Goatgrass</name>
    <dbReference type="NCBI Taxonomy" id="200361"/>
    <lineage>
        <taxon>Eukaryota</taxon>
        <taxon>Viridiplantae</taxon>
        <taxon>Streptophyta</taxon>
        <taxon>Embryophyta</taxon>
        <taxon>Tracheophyta</taxon>
        <taxon>Spermatophyta</taxon>
        <taxon>Magnoliopsida</taxon>
        <taxon>Liliopsida</taxon>
        <taxon>Poales</taxon>
        <taxon>Poaceae</taxon>
        <taxon>BOP clade</taxon>
        <taxon>Pooideae</taxon>
        <taxon>Triticodae</taxon>
        <taxon>Triticeae</taxon>
        <taxon>Triticinae</taxon>
        <taxon>Aegilops</taxon>
    </lineage>
</organism>
<reference evidence="1" key="3">
    <citation type="journal article" date="2017" name="Nature">
        <title>Genome sequence of the progenitor of the wheat D genome Aegilops tauschii.</title>
        <authorList>
            <person name="Luo M.C."/>
            <person name="Gu Y.Q."/>
            <person name="Puiu D."/>
            <person name="Wang H."/>
            <person name="Twardziok S.O."/>
            <person name="Deal K.R."/>
            <person name="Huo N."/>
            <person name="Zhu T."/>
            <person name="Wang L."/>
            <person name="Wang Y."/>
            <person name="McGuire P.E."/>
            <person name="Liu S."/>
            <person name="Long H."/>
            <person name="Ramasamy R.K."/>
            <person name="Rodriguez J.C."/>
            <person name="Van S.L."/>
            <person name="Yuan L."/>
            <person name="Wang Z."/>
            <person name="Xia Z."/>
            <person name="Xiao L."/>
            <person name="Anderson O.D."/>
            <person name="Ouyang S."/>
            <person name="Liang Y."/>
            <person name="Zimin A.V."/>
            <person name="Pertea G."/>
            <person name="Qi P."/>
            <person name="Bennetzen J.L."/>
            <person name="Dai X."/>
            <person name="Dawson M.W."/>
            <person name="Muller H.G."/>
            <person name="Kugler K."/>
            <person name="Rivarola-Duarte L."/>
            <person name="Spannagl M."/>
            <person name="Mayer K.F.X."/>
            <person name="Lu F.H."/>
            <person name="Bevan M.W."/>
            <person name="Leroy P."/>
            <person name="Li P."/>
            <person name="You F.M."/>
            <person name="Sun Q."/>
            <person name="Liu Z."/>
            <person name="Lyons E."/>
            <person name="Wicker T."/>
            <person name="Salzberg S.L."/>
            <person name="Devos K.M."/>
            <person name="Dvorak J."/>
        </authorList>
    </citation>
    <scope>NUCLEOTIDE SEQUENCE [LARGE SCALE GENOMIC DNA]</scope>
    <source>
        <strain evidence="1">cv. AL8/78</strain>
    </source>
</reference>
<dbReference type="EnsemblPlants" id="AET6Gv20347600.7">
    <property type="protein sequence ID" value="AET6Gv20347600.7"/>
    <property type="gene ID" value="AET6Gv20347600"/>
</dbReference>
<reference evidence="2" key="2">
    <citation type="journal article" date="2017" name="Nat. Plants">
        <title>The Aegilops tauschii genome reveals multiple impacts of transposons.</title>
        <authorList>
            <person name="Zhao G."/>
            <person name="Zou C."/>
            <person name="Li K."/>
            <person name="Wang K."/>
            <person name="Li T."/>
            <person name="Gao L."/>
            <person name="Zhang X."/>
            <person name="Wang H."/>
            <person name="Yang Z."/>
            <person name="Liu X."/>
            <person name="Jiang W."/>
            <person name="Mao L."/>
            <person name="Kong X."/>
            <person name="Jiao Y."/>
            <person name="Jia J."/>
        </authorList>
    </citation>
    <scope>NUCLEOTIDE SEQUENCE [LARGE SCALE GENOMIC DNA]</scope>
    <source>
        <strain evidence="2">cv. AL8/78</strain>
    </source>
</reference>
<dbReference type="AlphaFoldDB" id="A0A453NE46"/>
<reference evidence="2" key="1">
    <citation type="journal article" date="2014" name="Science">
        <title>Ancient hybridizations among the ancestral genomes of bread wheat.</title>
        <authorList>
            <consortium name="International Wheat Genome Sequencing Consortium,"/>
            <person name="Marcussen T."/>
            <person name="Sandve S.R."/>
            <person name="Heier L."/>
            <person name="Spannagl M."/>
            <person name="Pfeifer M."/>
            <person name="Jakobsen K.S."/>
            <person name="Wulff B.B."/>
            <person name="Steuernagel B."/>
            <person name="Mayer K.F."/>
            <person name="Olsen O.A."/>
        </authorList>
    </citation>
    <scope>NUCLEOTIDE SEQUENCE [LARGE SCALE GENOMIC DNA]</scope>
    <source>
        <strain evidence="2">cv. AL8/78</strain>
    </source>
</reference>
<dbReference type="Gramene" id="AET6Gv20347600.7">
    <property type="protein sequence ID" value="AET6Gv20347600.7"/>
    <property type="gene ID" value="AET6Gv20347600"/>
</dbReference>
<name>A0A453NE46_AEGTS</name>